<feature type="region of interest" description="Disordered" evidence="1">
    <location>
        <begin position="61"/>
        <end position="83"/>
    </location>
</feature>
<comment type="caution">
    <text evidence="2">The sequence shown here is derived from an EMBL/GenBank/DDBJ whole genome shotgun (WGS) entry which is preliminary data.</text>
</comment>
<dbReference type="EMBL" id="JAKOGG010000553">
    <property type="protein sequence ID" value="MCS4558993.1"/>
    <property type="molecule type" value="Genomic_DNA"/>
</dbReference>
<dbReference type="Proteomes" id="UP001201549">
    <property type="component" value="Unassembled WGS sequence"/>
</dbReference>
<dbReference type="RefSeq" id="WP_238898849.1">
    <property type="nucleotide sequence ID" value="NZ_JAKOGG010000553.1"/>
</dbReference>
<keyword evidence="3" id="KW-1185">Reference proteome</keyword>
<dbReference type="InterPro" id="IPR037219">
    <property type="entry name" value="Peptidase_M41-like"/>
</dbReference>
<evidence type="ECO:0000313" key="3">
    <source>
        <dbReference type="Proteomes" id="UP001201549"/>
    </source>
</evidence>
<evidence type="ECO:0000313" key="2">
    <source>
        <dbReference type="EMBL" id="MCS4558993.1"/>
    </source>
</evidence>
<name>A0ABT2FRL2_9GAMM</name>
<reference evidence="2 3" key="1">
    <citation type="submission" date="2022-02" db="EMBL/GenBank/DDBJ databases">
        <authorList>
            <person name="Zhuang L."/>
        </authorList>
    </citation>
    <scope>NUCLEOTIDE SEQUENCE [LARGE SCALE GENOMIC DNA]</scope>
    <source>
        <strain evidence="2 3">C32</strain>
    </source>
</reference>
<reference evidence="3" key="2">
    <citation type="submission" date="2023-07" db="EMBL/GenBank/DDBJ databases">
        <title>Shewanella mangrovi sp. nov., an acetaldehyde- degrading bacterium isolated from mangrove sediment.</title>
        <authorList>
            <person name="Liu Y."/>
        </authorList>
    </citation>
    <scope>NUCLEOTIDE SEQUENCE [LARGE SCALE GENOMIC DNA]</scope>
    <source>
        <strain evidence="3">C32</strain>
    </source>
</reference>
<proteinExistence type="predicted"/>
<accession>A0ABT2FRL2</accession>
<feature type="non-terminal residue" evidence="2">
    <location>
        <position position="83"/>
    </location>
</feature>
<dbReference type="SUPFAM" id="SSF140990">
    <property type="entry name" value="FtsH protease domain-like"/>
    <property type="match status" value="1"/>
</dbReference>
<protein>
    <submittedName>
        <fullName evidence="2">Uncharacterized protein</fullName>
    </submittedName>
</protein>
<sequence>EFMPPYESDLRIKLEFHKMVCRLQQYRPALDAIAEALLRKQRLRGDEIIRIAKKSGWDSYRKNGQKTLKWPKPERSHAQMAPA</sequence>
<gene>
    <name evidence="2" type="ORF">L9G74_21475</name>
</gene>
<evidence type="ECO:0000256" key="1">
    <source>
        <dbReference type="SAM" id="MobiDB-lite"/>
    </source>
</evidence>
<organism evidence="2 3">
    <name type="scientific">Shewanella electrica</name>
    <dbReference type="NCBI Taxonomy" id="515560"/>
    <lineage>
        <taxon>Bacteria</taxon>
        <taxon>Pseudomonadati</taxon>
        <taxon>Pseudomonadota</taxon>
        <taxon>Gammaproteobacteria</taxon>
        <taxon>Alteromonadales</taxon>
        <taxon>Shewanellaceae</taxon>
        <taxon>Shewanella</taxon>
    </lineage>
</organism>
<feature type="non-terminal residue" evidence="2">
    <location>
        <position position="1"/>
    </location>
</feature>
<dbReference type="Gene3D" id="1.20.58.760">
    <property type="entry name" value="Peptidase M41"/>
    <property type="match status" value="1"/>
</dbReference>